<evidence type="ECO:0000313" key="1">
    <source>
        <dbReference type="EMBL" id="KAK8959402.1"/>
    </source>
</evidence>
<dbReference type="PANTHER" id="PTHR47186">
    <property type="entry name" value="LEUCINE-RICH REPEAT-CONTAINING PROTEIN 57"/>
    <property type="match status" value="1"/>
</dbReference>
<protein>
    <submittedName>
        <fullName evidence="1">Uncharacterized protein</fullName>
    </submittedName>
</protein>
<dbReference type="PANTHER" id="PTHR47186:SF42">
    <property type="entry name" value="DISEASE RESISTANCE RPP13-LIKE PROTEIN 1"/>
    <property type="match status" value="1"/>
</dbReference>
<keyword evidence="2" id="KW-1185">Reference proteome</keyword>
<gene>
    <name evidence="1" type="ORF">KSP40_PGU004101</name>
</gene>
<name>A0ABR2M5I7_9ASPA</name>
<dbReference type="Gene3D" id="3.80.10.10">
    <property type="entry name" value="Ribonuclease Inhibitor"/>
    <property type="match status" value="1"/>
</dbReference>
<evidence type="ECO:0000313" key="2">
    <source>
        <dbReference type="Proteomes" id="UP001412067"/>
    </source>
</evidence>
<sequence length="297" mass="34054">MHDLVHDLARSVASDECLIVDPSSSNKNLSRNSRYASFIMEPLSTILQSLNDAKKLRTLYMFVHAEENKDEQKRVNEVLHVISSNVNLLRALRIGINPLTPILPDSFKKLKHLRYLDLSNTQLNSFPPAEGAELEDMTELEEWCNVGEEQFLPCVDRLSLLDCSKLKELPSDIPLVYSLKMNVDDKLLLLSLQNGAFPNLKSTMVLNYDRNESQMSKIIIERSEIAVFGGNAVSRRQNKRIAVSVCSFSFRRTEKKPTKRFISIHPFRPTGCSRHPEPNKSYYRTIKWILLDADKMM</sequence>
<proteinExistence type="predicted"/>
<organism evidence="1 2">
    <name type="scientific">Platanthera guangdongensis</name>
    <dbReference type="NCBI Taxonomy" id="2320717"/>
    <lineage>
        <taxon>Eukaryota</taxon>
        <taxon>Viridiplantae</taxon>
        <taxon>Streptophyta</taxon>
        <taxon>Embryophyta</taxon>
        <taxon>Tracheophyta</taxon>
        <taxon>Spermatophyta</taxon>
        <taxon>Magnoliopsida</taxon>
        <taxon>Liliopsida</taxon>
        <taxon>Asparagales</taxon>
        <taxon>Orchidaceae</taxon>
        <taxon>Orchidoideae</taxon>
        <taxon>Orchideae</taxon>
        <taxon>Orchidinae</taxon>
        <taxon>Platanthera</taxon>
    </lineage>
</organism>
<dbReference type="SUPFAM" id="SSF52058">
    <property type="entry name" value="L domain-like"/>
    <property type="match status" value="1"/>
</dbReference>
<accession>A0ABR2M5I7</accession>
<dbReference type="Proteomes" id="UP001412067">
    <property type="component" value="Unassembled WGS sequence"/>
</dbReference>
<dbReference type="Pfam" id="PF13855">
    <property type="entry name" value="LRR_8"/>
    <property type="match status" value="1"/>
</dbReference>
<dbReference type="EMBL" id="JBBWWR010000011">
    <property type="protein sequence ID" value="KAK8959402.1"/>
    <property type="molecule type" value="Genomic_DNA"/>
</dbReference>
<reference evidence="1 2" key="1">
    <citation type="journal article" date="2022" name="Nat. Plants">
        <title>Genomes of leafy and leafless Platanthera orchids illuminate the evolution of mycoheterotrophy.</title>
        <authorList>
            <person name="Li M.H."/>
            <person name="Liu K.W."/>
            <person name="Li Z."/>
            <person name="Lu H.C."/>
            <person name="Ye Q.L."/>
            <person name="Zhang D."/>
            <person name="Wang J.Y."/>
            <person name="Li Y.F."/>
            <person name="Zhong Z.M."/>
            <person name="Liu X."/>
            <person name="Yu X."/>
            <person name="Liu D.K."/>
            <person name="Tu X.D."/>
            <person name="Liu B."/>
            <person name="Hao Y."/>
            <person name="Liao X.Y."/>
            <person name="Jiang Y.T."/>
            <person name="Sun W.H."/>
            <person name="Chen J."/>
            <person name="Chen Y.Q."/>
            <person name="Ai Y."/>
            <person name="Zhai J.W."/>
            <person name="Wu S.S."/>
            <person name="Zhou Z."/>
            <person name="Hsiao Y.Y."/>
            <person name="Wu W.L."/>
            <person name="Chen Y.Y."/>
            <person name="Lin Y.F."/>
            <person name="Hsu J.L."/>
            <person name="Li C.Y."/>
            <person name="Wang Z.W."/>
            <person name="Zhao X."/>
            <person name="Zhong W.Y."/>
            <person name="Ma X.K."/>
            <person name="Ma L."/>
            <person name="Huang J."/>
            <person name="Chen G.Z."/>
            <person name="Huang M.Z."/>
            <person name="Huang L."/>
            <person name="Peng D.H."/>
            <person name="Luo Y.B."/>
            <person name="Zou S.Q."/>
            <person name="Chen S.P."/>
            <person name="Lan S."/>
            <person name="Tsai W.C."/>
            <person name="Van de Peer Y."/>
            <person name="Liu Z.J."/>
        </authorList>
    </citation>
    <scope>NUCLEOTIDE SEQUENCE [LARGE SCALE GENOMIC DNA]</scope>
    <source>
        <strain evidence="1">Lor288</strain>
    </source>
</reference>
<dbReference type="InterPro" id="IPR001611">
    <property type="entry name" value="Leu-rich_rpt"/>
</dbReference>
<comment type="caution">
    <text evidence="1">The sequence shown here is derived from an EMBL/GenBank/DDBJ whole genome shotgun (WGS) entry which is preliminary data.</text>
</comment>
<dbReference type="InterPro" id="IPR032675">
    <property type="entry name" value="LRR_dom_sf"/>
</dbReference>